<dbReference type="EMBL" id="CP019285">
    <property type="protein sequence ID" value="APW97705.1"/>
    <property type="molecule type" value="Genomic_DNA"/>
</dbReference>
<feature type="coiled-coil region" evidence="4">
    <location>
        <begin position="592"/>
        <end position="647"/>
    </location>
</feature>
<name>A0A1P8LPJ5_NATLA</name>
<dbReference type="CDD" id="cd06225">
    <property type="entry name" value="HAMP"/>
    <property type="match status" value="2"/>
</dbReference>
<dbReference type="Gene3D" id="3.30.450.20">
    <property type="entry name" value="PAS domain"/>
    <property type="match status" value="1"/>
</dbReference>
<dbReference type="SMART" id="SM00283">
    <property type="entry name" value="MA"/>
    <property type="match status" value="1"/>
</dbReference>
<feature type="compositionally biased region" description="Polar residues" evidence="5">
    <location>
        <begin position="476"/>
        <end position="495"/>
    </location>
</feature>
<dbReference type="Pfam" id="PF00015">
    <property type="entry name" value="MCPsignal"/>
    <property type="match status" value="1"/>
</dbReference>
<evidence type="ECO:0000313" key="10">
    <source>
        <dbReference type="Proteomes" id="UP000186547"/>
    </source>
</evidence>
<feature type="compositionally biased region" description="Polar residues" evidence="5">
    <location>
        <begin position="442"/>
        <end position="466"/>
    </location>
</feature>
<dbReference type="KEGG" id="hlc:CHINAEXTREME07925"/>
<dbReference type="GO" id="GO:0016020">
    <property type="term" value="C:membrane"/>
    <property type="evidence" value="ECO:0007669"/>
    <property type="project" value="InterPro"/>
</dbReference>
<gene>
    <name evidence="9" type="ORF">CHINAEXTREME_07925</name>
</gene>
<evidence type="ECO:0000256" key="1">
    <source>
        <dbReference type="ARBA" id="ARBA00023224"/>
    </source>
</evidence>
<dbReference type="PROSITE" id="PS50111">
    <property type="entry name" value="CHEMOTAXIS_TRANSDUC_2"/>
    <property type="match status" value="1"/>
</dbReference>
<feature type="region of interest" description="Disordered" evidence="5">
    <location>
        <begin position="716"/>
        <end position="856"/>
    </location>
</feature>
<dbReference type="Pfam" id="PF00672">
    <property type="entry name" value="HAMP"/>
    <property type="match status" value="1"/>
</dbReference>
<evidence type="ECO:0000256" key="4">
    <source>
        <dbReference type="SAM" id="Coils"/>
    </source>
</evidence>
<protein>
    <submittedName>
        <fullName evidence="9">Methyl-accepting chemotaxis protein</fullName>
    </submittedName>
</protein>
<dbReference type="InterPro" id="IPR004089">
    <property type="entry name" value="MCPsignal_dom"/>
</dbReference>
<feature type="region of interest" description="Disordered" evidence="5">
    <location>
        <begin position="442"/>
        <end position="495"/>
    </location>
</feature>
<dbReference type="PANTHER" id="PTHR32089:SF112">
    <property type="entry name" value="LYSOZYME-LIKE PROTEIN-RELATED"/>
    <property type="match status" value="1"/>
</dbReference>
<feature type="domain" description="Methyl-accepting transducer" evidence="7">
    <location>
        <begin position="449"/>
        <end position="687"/>
    </location>
</feature>
<feature type="coiled-coil region" evidence="4">
    <location>
        <begin position="344"/>
        <end position="389"/>
    </location>
</feature>
<dbReference type="SUPFAM" id="SSF58104">
    <property type="entry name" value="Methyl-accepting chemotaxis protein (MCP) signaling domain"/>
    <property type="match status" value="1"/>
</dbReference>
<dbReference type="InterPro" id="IPR003660">
    <property type="entry name" value="HAMP_dom"/>
</dbReference>
<evidence type="ECO:0000256" key="5">
    <source>
        <dbReference type="SAM" id="MobiDB-lite"/>
    </source>
</evidence>
<organism evidence="9 10">
    <name type="scientific">Natronobacterium lacisalsi AJ5</name>
    <dbReference type="NCBI Taxonomy" id="358396"/>
    <lineage>
        <taxon>Archaea</taxon>
        <taxon>Methanobacteriati</taxon>
        <taxon>Methanobacteriota</taxon>
        <taxon>Stenosarchaea group</taxon>
        <taxon>Halobacteria</taxon>
        <taxon>Halobacteriales</taxon>
        <taxon>Natrialbaceae</taxon>
        <taxon>Natronobacterium</taxon>
    </lineage>
</organism>
<evidence type="ECO:0000256" key="6">
    <source>
        <dbReference type="SAM" id="Phobius"/>
    </source>
</evidence>
<sequence length="856" mass="91363">MSLATTLVPSFIRRSYLAKFVLAILTIVLVIGVVGAGSYVAIDDTVRADANAQLETTAEMQADEISTWMESMSVQTRTASASPVLQEGNPQEVQGHLVEEQARMGVNVRAIHYVDTDADEIVTSTTASYRDRSLADLEEPWRDHDFDAEFELDEEVWYTESAYESPTLNDQVMAFASPVPDRDDRVVVVIGTLEYQIEQLHLENTSESTSILDADGNDVFRADEASSDVDDDALEAALGGRVGLVTDEETVQAYVPVSDTRWVAVSSVPTDEAYGVAASVRNNVLTMLLVSLGGLSLVGVVLGRQTVGPLRTLQDRAAKMESGDLEVDLETTRIDEIGQLFDGFDSMRVALRDQIEEAEAAREEAERERERVEQINVHLEEKADEYSDVMGAAAAGDLTARMDTDSTNEAMAEIAAEFNEMLAEIEATVAGLNRFATEVATASEQVTSSSEEVRSASRQVSESIQEISDGAERQNESLQSANQEMSALSTTTEEIAASSNEVADLAERTANTGEDGQEPAREAIAAMDEIEVEAGDAVAEMRRLEEEVQQIDELIATISEIARQTNMLALNANIEASRSASGEDDEGFTAVAQEVKTLSEDVAEAADEAEERLEAIRDRTERSAAEVEETTAEIEDAGRKVQEAVDALEEIADLAGETNVGVQEISAATEEQAASTEEVVAMVDDAATISEETTAEAENVAAAAEEQTSALTEVTESASSLSEQAVQLSEALDRFDTEAEPADLETAAGVEASADTASGDDETSSATAGSGDDGAAVLGAIEESEPESDRESSPADDGDADPLDPVGESADRRTDGDDEAETGSRSEGRAGNGLEDADADGETDGDVFTFEGDPEE</sequence>
<dbReference type="Gene3D" id="6.10.250.1910">
    <property type="match status" value="1"/>
</dbReference>
<dbReference type="SMART" id="SM00304">
    <property type="entry name" value="HAMP"/>
    <property type="match status" value="2"/>
</dbReference>
<keyword evidence="6" id="KW-0472">Membrane</keyword>
<dbReference type="GO" id="GO:0007165">
    <property type="term" value="P:signal transduction"/>
    <property type="evidence" value="ECO:0007669"/>
    <property type="project" value="UniProtKB-KW"/>
</dbReference>
<feature type="domain" description="HAMP" evidence="8">
    <location>
        <begin position="387"/>
        <end position="430"/>
    </location>
</feature>
<proteinExistence type="inferred from homology"/>
<dbReference type="Gene3D" id="1.10.287.950">
    <property type="entry name" value="Methyl-accepting chemotaxis protein"/>
    <property type="match status" value="1"/>
</dbReference>
<dbReference type="Proteomes" id="UP000186547">
    <property type="component" value="Chromosome"/>
</dbReference>
<feature type="compositionally biased region" description="Polar residues" evidence="5">
    <location>
        <begin position="716"/>
        <end position="727"/>
    </location>
</feature>
<keyword evidence="6" id="KW-1133">Transmembrane helix</keyword>
<evidence type="ECO:0000256" key="3">
    <source>
        <dbReference type="PROSITE-ProRule" id="PRU00284"/>
    </source>
</evidence>
<feature type="compositionally biased region" description="Low complexity" evidence="5">
    <location>
        <begin position="764"/>
        <end position="776"/>
    </location>
</feature>
<dbReference type="AlphaFoldDB" id="A0A1P8LPJ5"/>
<comment type="similarity">
    <text evidence="2">Belongs to the methyl-accepting chemotaxis (MCP) protein family.</text>
</comment>
<dbReference type="PROSITE" id="PS50885">
    <property type="entry name" value="HAMP"/>
    <property type="match status" value="2"/>
</dbReference>
<evidence type="ECO:0000259" key="7">
    <source>
        <dbReference type="PROSITE" id="PS50111"/>
    </source>
</evidence>
<keyword evidence="4" id="KW-0175">Coiled coil</keyword>
<evidence type="ECO:0000256" key="2">
    <source>
        <dbReference type="ARBA" id="ARBA00029447"/>
    </source>
</evidence>
<feature type="transmembrane region" description="Helical" evidence="6">
    <location>
        <begin position="20"/>
        <end position="42"/>
    </location>
</feature>
<dbReference type="PANTHER" id="PTHR32089">
    <property type="entry name" value="METHYL-ACCEPTING CHEMOTAXIS PROTEIN MCPB"/>
    <property type="match status" value="1"/>
</dbReference>
<accession>A0A1P8LPJ5</accession>
<feature type="compositionally biased region" description="Acidic residues" evidence="5">
    <location>
        <begin position="835"/>
        <end position="845"/>
    </location>
</feature>
<feature type="domain" description="HAMP" evidence="8">
    <location>
        <begin position="304"/>
        <end position="356"/>
    </location>
</feature>
<keyword evidence="1 3" id="KW-0807">Transducer</keyword>
<evidence type="ECO:0000259" key="8">
    <source>
        <dbReference type="PROSITE" id="PS50885"/>
    </source>
</evidence>
<keyword evidence="6" id="KW-0812">Transmembrane</keyword>
<reference evidence="9 10" key="1">
    <citation type="journal article" date="2011" name="J. Bacteriol.">
        <title>Genome sequence of Halobiforma lacisalsi AJ5, an extremely halophilic archaeon which harbors a bop gene.</title>
        <authorList>
            <person name="Jiang X."/>
            <person name="Wang S."/>
            <person name="Cheng H."/>
            <person name="Huo Y."/>
            <person name="Zhang X."/>
            <person name="Zhu X."/>
            <person name="Han X."/>
            <person name="Ni P."/>
            <person name="Wu M."/>
        </authorList>
    </citation>
    <scope>NUCLEOTIDE SEQUENCE [LARGE SCALE GENOMIC DNA]</scope>
    <source>
        <strain evidence="9 10">AJ5</strain>
    </source>
</reference>
<evidence type="ECO:0000313" key="9">
    <source>
        <dbReference type="EMBL" id="APW97705.1"/>
    </source>
</evidence>